<gene>
    <name evidence="1" type="ORF">MCAL160_0520</name>
</gene>
<protein>
    <recommendedName>
        <fullName evidence="2">tRNA(Met) cytidine acetate ligase</fullName>
    </recommendedName>
</protein>
<dbReference type="PANTHER" id="PTHR37825">
    <property type="entry name" value="TRNA(MET) CYTIDINE ACETATE LIGASE"/>
    <property type="match status" value="1"/>
</dbReference>
<evidence type="ECO:0000313" key="1">
    <source>
        <dbReference type="EMBL" id="BAP01066.1"/>
    </source>
</evidence>
<name>A0AAT9F838_9BACT</name>
<dbReference type="EMBL" id="AP013353">
    <property type="protein sequence ID" value="BAP01066.1"/>
    <property type="molecule type" value="Genomic_DNA"/>
</dbReference>
<dbReference type="AlphaFoldDB" id="A0AAT9F838"/>
<reference evidence="1" key="2">
    <citation type="journal article" date="2014" name="Genome Announc.">
        <title>Complete Genome Sequence of Mycoplasma californicum Strain HAZ160_1 from Bovine Mastitic Milk in Japan.</title>
        <authorList>
            <person name="Hata E."/>
            <person name="Murakami K."/>
        </authorList>
    </citation>
    <scope>NUCLEOTIDE SEQUENCE</scope>
    <source>
        <strain evidence="1">HAZ160_1</strain>
    </source>
</reference>
<organism evidence="1">
    <name type="scientific">Mycoplasmopsis californica HAZ160_1</name>
    <dbReference type="NCBI Taxonomy" id="1397850"/>
    <lineage>
        <taxon>Bacteria</taxon>
        <taxon>Bacillati</taxon>
        <taxon>Mycoplasmatota</taxon>
        <taxon>Mycoplasmoidales</taxon>
        <taxon>Metamycoplasmataceae</taxon>
        <taxon>Mycoplasmopsis</taxon>
    </lineage>
</organism>
<dbReference type="PANTHER" id="PTHR37825:SF1">
    <property type="entry name" value="TRNA(MET) CYTIDINE ACETATE LIGASE"/>
    <property type="match status" value="1"/>
</dbReference>
<reference evidence="1" key="3">
    <citation type="journal article" date="2019" name="Vet. Microbiol.">
        <title>Mutations associated with change of susceptibility to lincosamides and/or macrolides in field and laboratory-derived Mycoplasma californicum strains in Japan, and development of a rapid detection method for these mutations.</title>
        <authorList>
            <person name="Hata E."/>
            <person name="Nagai K."/>
            <person name="Murakami K."/>
        </authorList>
    </citation>
    <scope>NUCLEOTIDE SEQUENCE</scope>
    <source>
        <strain evidence="1">HAZ160_1</strain>
    </source>
</reference>
<dbReference type="InterPro" id="IPR008513">
    <property type="entry name" value="tRNA(Met)_cyd_acetate_ligase"/>
</dbReference>
<reference evidence="1" key="4">
    <citation type="submission" date="2024-06" db="EMBL/GenBank/DDBJ databases">
        <authorList>
            <consortium name="Mycoplasma californicum genome sequencing consortium"/>
            <person name="Hata E."/>
            <person name="Tanaka K."/>
            <person name="Tamamura Y."/>
        </authorList>
    </citation>
    <scope>NUCLEOTIDE SEQUENCE</scope>
    <source>
        <strain evidence="1">HAZ160_1</strain>
    </source>
</reference>
<dbReference type="SUPFAM" id="SSF52374">
    <property type="entry name" value="Nucleotidylyl transferase"/>
    <property type="match status" value="1"/>
</dbReference>
<reference evidence="1" key="1">
    <citation type="journal article" date="2014" name="Appl. Environ. Microbiol.">
        <title>Molecular Epidemiology of Cases of Mycoplasma californicum Infection in Japan.</title>
        <authorList>
            <person name="Hata E."/>
            <person name="Suzuki K."/>
            <person name="Hanyu H."/>
            <person name="Itoh M."/>
            <person name="Higuchi H."/>
            <person name="Kobayashi H."/>
        </authorList>
    </citation>
    <scope>NUCLEOTIDE SEQUENCE</scope>
    <source>
        <strain evidence="1">HAZ160_1</strain>
    </source>
</reference>
<dbReference type="KEGG" id="mcm:MCAL160_0520"/>
<accession>A0AAT9F838</accession>
<dbReference type="Pfam" id="PF05636">
    <property type="entry name" value="HIGH_NTase1"/>
    <property type="match status" value="1"/>
</dbReference>
<sequence>MAIGIVAEYNPFHNGHIRQLEWIKANYPGEKIIVVMTDKFTQRGEYSVCSFRCRKKIAKHYGVQKVLKLKFEQTVQAAHVFAENAVLALASQKVDKIVFGSESNDVENMINTAKILRDRKDEFDQIIRPLIKKEKLSYPKAFALALEKMCGYSWAMPNDILGFEYVKAIINNNLDIQPISLQRNLAFHATEPMGKFASASYLRELIKNGDDISLYTPMTIKKARRIEQKYSRFIKILTTTPLDKLRKIPLVTEGIENLLIKNASEPTYAHFVNACVSKRYTASRIKRIIAWILCKKWK</sequence>
<dbReference type="InterPro" id="IPR014729">
    <property type="entry name" value="Rossmann-like_a/b/a_fold"/>
</dbReference>
<evidence type="ECO:0008006" key="2">
    <source>
        <dbReference type="Google" id="ProtNLM"/>
    </source>
</evidence>
<proteinExistence type="predicted"/>
<dbReference type="Gene3D" id="3.40.50.620">
    <property type="entry name" value="HUPs"/>
    <property type="match status" value="1"/>
</dbReference>
<dbReference type="NCBIfam" id="NF010192">
    <property type="entry name" value="PRK13671.1"/>
    <property type="match status" value="1"/>
</dbReference>
<dbReference type="RefSeq" id="WP_041103082.1">
    <property type="nucleotide sequence ID" value="NZ_AP013353.1"/>
</dbReference>